<dbReference type="Proteomes" id="UP001500466">
    <property type="component" value="Unassembled WGS sequence"/>
</dbReference>
<evidence type="ECO:0000313" key="15">
    <source>
        <dbReference type="Proteomes" id="UP001500466"/>
    </source>
</evidence>
<protein>
    <recommendedName>
        <fullName evidence="8">Acyl-[acyl-carrier-protein] dehydrogenase MbtN</fullName>
    </recommendedName>
    <alternativeName>
        <fullName evidence="9">Mycobactin synthase protein N</fullName>
    </alternativeName>
</protein>
<dbReference type="PANTHER" id="PTHR48083">
    <property type="entry name" value="MEDIUM-CHAIN SPECIFIC ACYL-COA DEHYDROGENASE, MITOCHONDRIAL-RELATED"/>
    <property type="match status" value="1"/>
</dbReference>
<evidence type="ECO:0000256" key="3">
    <source>
        <dbReference type="ARBA" id="ARBA00009347"/>
    </source>
</evidence>
<evidence type="ECO:0000256" key="2">
    <source>
        <dbReference type="ARBA" id="ARBA00005102"/>
    </source>
</evidence>
<dbReference type="InterPro" id="IPR037069">
    <property type="entry name" value="AcylCoA_DH/ox_N_sf"/>
</dbReference>
<dbReference type="InterPro" id="IPR050741">
    <property type="entry name" value="Acyl-CoA_dehydrogenase"/>
</dbReference>
<evidence type="ECO:0000256" key="10">
    <source>
        <dbReference type="RuleBase" id="RU362125"/>
    </source>
</evidence>
<comment type="cofactor">
    <cofactor evidence="1 10">
        <name>FAD</name>
        <dbReference type="ChEBI" id="CHEBI:57692"/>
    </cofactor>
</comment>
<sequence>MKRAEYGAEHELFRHMVGAFLAKEVVPRYSDFVRSGIVDRSVFREAGALGLLAMMAPEEYGGDGVDDFRFSVVLQQEAARAWVAPAVLGMSLQADICLPYFLECANAEQRARWLPRIASGEAVTAIAMTEPGAGSDLAGIRTKAVRDGDTYIVDGAKTFITNGVNADLVITVVRTGPHPHRGLSLLVVERDTPGFRRGTPLHKVGMHAQDTAELFFTDARVPAANLLGAEGAGFAALVRNLPRERLSIAAAGLAQAAAVLDRTLAFVRERQAFGGPLIDLQSVRFRLAELVTEVDVAQAFLDRCVDELNAGRLTPVDAAKAKWWCTELQGRVVDSCVQLHGGMGYMLENPVAQAWIDGRVSRIYAGTTEIMKEIIGRSLVR</sequence>
<feature type="domain" description="Acyl-CoA dehydrogenase/oxidase C-terminal" evidence="11">
    <location>
        <begin position="231"/>
        <end position="379"/>
    </location>
</feature>
<keyword evidence="4 10" id="KW-0285">Flavoprotein</keyword>
<evidence type="ECO:0000256" key="5">
    <source>
        <dbReference type="ARBA" id="ARBA00022827"/>
    </source>
</evidence>
<evidence type="ECO:0000256" key="8">
    <source>
        <dbReference type="ARBA" id="ARBA00040394"/>
    </source>
</evidence>
<comment type="similarity">
    <text evidence="3 10">Belongs to the acyl-CoA dehydrogenase family.</text>
</comment>
<dbReference type="Gene3D" id="1.20.140.10">
    <property type="entry name" value="Butyryl-CoA Dehydrogenase, subunit A, domain 3"/>
    <property type="match status" value="1"/>
</dbReference>
<evidence type="ECO:0000256" key="6">
    <source>
        <dbReference type="ARBA" id="ARBA00023002"/>
    </source>
</evidence>
<dbReference type="RefSeq" id="WP_345678274.1">
    <property type="nucleotide sequence ID" value="NZ_BAABHS010000020.1"/>
</dbReference>
<comment type="pathway">
    <text evidence="2">Siderophore biosynthesis; mycobactin biosynthesis.</text>
</comment>
<name>A0ABP9HU80_9ACTN</name>
<evidence type="ECO:0000256" key="7">
    <source>
        <dbReference type="ARBA" id="ARBA00037085"/>
    </source>
</evidence>
<evidence type="ECO:0000259" key="13">
    <source>
        <dbReference type="Pfam" id="PF02771"/>
    </source>
</evidence>
<keyword evidence="5 10" id="KW-0274">FAD</keyword>
<dbReference type="InterPro" id="IPR013786">
    <property type="entry name" value="AcylCoA_DH/ox_N"/>
</dbReference>
<dbReference type="InterPro" id="IPR009075">
    <property type="entry name" value="AcylCo_DH/oxidase_C"/>
</dbReference>
<dbReference type="SUPFAM" id="SSF47203">
    <property type="entry name" value="Acyl-CoA dehydrogenase C-terminal domain-like"/>
    <property type="match status" value="1"/>
</dbReference>
<keyword evidence="15" id="KW-1185">Reference proteome</keyword>
<evidence type="ECO:0000256" key="9">
    <source>
        <dbReference type="ARBA" id="ARBA00042660"/>
    </source>
</evidence>
<evidence type="ECO:0000313" key="14">
    <source>
        <dbReference type="EMBL" id="GAA4978843.1"/>
    </source>
</evidence>
<dbReference type="InterPro" id="IPR009100">
    <property type="entry name" value="AcylCoA_DH/oxidase_NM_dom_sf"/>
</dbReference>
<proteinExistence type="inferred from homology"/>
<dbReference type="InterPro" id="IPR006089">
    <property type="entry name" value="Acyl-CoA_DH_CS"/>
</dbReference>
<dbReference type="Pfam" id="PF02771">
    <property type="entry name" value="Acyl-CoA_dh_N"/>
    <property type="match status" value="1"/>
</dbReference>
<dbReference type="PROSITE" id="PS00072">
    <property type="entry name" value="ACYL_COA_DH_1"/>
    <property type="match status" value="1"/>
</dbReference>
<dbReference type="EMBL" id="BAABHS010000020">
    <property type="protein sequence ID" value="GAA4978843.1"/>
    <property type="molecule type" value="Genomic_DNA"/>
</dbReference>
<organism evidence="14 15">
    <name type="scientific">Yinghuangia aomiensis</name>
    <dbReference type="NCBI Taxonomy" id="676205"/>
    <lineage>
        <taxon>Bacteria</taxon>
        <taxon>Bacillati</taxon>
        <taxon>Actinomycetota</taxon>
        <taxon>Actinomycetes</taxon>
        <taxon>Kitasatosporales</taxon>
        <taxon>Streptomycetaceae</taxon>
        <taxon>Yinghuangia</taxon>
    </lineage>
</organism>
<dbReference type="InterPro" id="IPR006091">
    <property type="entry name" value="Acyl-CoA_Oxase/DH_mid-dom"/>
</dbReference>
<dbReference type="PANTHER" id="PTHR48083:SF20">
    <property type="entry name" value="LONG-CHAIN SPECIFIC ACYL-COA DEHYDROGENASE, MITOCHONDRIAL"/>
    <property type="match status" value="1"/>
</dbReference>
<dbReference type="InterPro" id="IPR036250">
    <property type="entry name" value="AcylCo_DH-like_C"/>
</dbReference>
<feature type="domain" description="Acyl-CoA dehydrogenase/oxidase N-terminal" evidence="13">
    <location>
        <begin position="8"/>
        <end position="121"/>
    </location>
</feature>
<gene>
    <name evidence="14" type="ORF">GCM10023205_53880</name>
</gene>
<reference evidence="15" key="1">
    <citation type="journal article" date="2019" name="Int. J. Syst. Evol. Microbiol.">
        <title>The Global Catalogue of Microorganisms (GCM) 10K type strain sequencing project: providing services to taxonomists for standard genome sequencing and annotation.</title>
        <authorList>
            <consortium name="The Broad Institute Genomics Platform"/>
            <consortium name="The Broad Institute Genome Sequencing Center for Infectious Disease"/>
            <person name="Wu L."/>
            <person name="Ma J."/>
        </authorList>
    </citation>
    <scope>NUCLEOTIDE SEQUENCE [LARGE SCALE GENOMIC DNA]</scope>
    <source>
        <strain evidence="15">JCM 17986</strain>
    </source>
</reference>
<dbReference type="SUPFAM" id="SSF56645">
    <property type="entry name" value="Acyl-CoA dehydrogenase NM domain-like"/>
    <property type="match status" value="1"/>
</dbReference>
<dbReference type="InterPro" id="IPR046373">
    <property type="entry name" value="Acyl-CoA_Oxase/DH_mid-dom_sf"/>
</dbReference>
<dbReference type="Pfam" id="PF02770">
    <property type="entry name" value="Acyl-CoA_dh_M"/>
    <property type="match status" value="1"/>
</dbReference>
<feature type="domain" description="Acyl-CoA oxidase/dehydrogenase middle" evidence="12">
    <location>
        <begin position="125"/>
        <end position="218"/>
    </location>
</feature>
<evidence type="ECO:0000259" key="12">
    <source>
        <dbReference type="Pfam" id="PF02770"/>
    </source>
</evidence>
<dbReference type="Gene3D" id="1.10.540.10">
    <property type="entry name" value="Acyl-CoA dehydrogenase/oxidase, N-terminal domain"/>
    <property type="match status" value="1"/>
</dbReference>
<keyword evidence="6 10" id="KW-0560">Oxidoreductase</keyword>
<evidence type="ECO:0000256" key="4">
    <source>
        <dbReference type="ARBA" id="ARBA00022630"/>
    </source>
</evidence>
<evidence type="ECO:0000259" key="11">
    <source>
        <dbReference type="Pfam" id="PF00441"/>
    </source>
</evidence>
<comment type="function">
    <text evidence="7">Catalyzes the dehydrogenation at the alpha-beta position of ACP-bound acyl chains. This results in the introduction of a double bond in the lipidic chain, which is further transferred to the epsilon-amino group of lysine residue in the mycobactin core by MbtK.</text>
</comment>
<comment type="caution">
    <text evidence="14">The sequence shown here is derived from an EMBL/GenBank/DDBJ whole genome shotgun (WGS) entry which is preliminary data.</text>
</comment>
<evidence type="ECO:0000256" key="1">
    <source>
        <dbReference type="ARBA" id="ARBA00001974"/>
    </source>
</evidence>
<accession>A0ABP9HU80</accession>
<dbReference type="Gene3D" id="2.40.110.10">
    <property type="entry name" value="Butyryl-CoA Dehydrogenase, subunit A, domain 2"/>
    <property type="match status" value="1"/>
</dbReference>
<dbReference type="Pfam" id="PF00441">
    <property type="entry name" value="Acyl-CoA_dh_1"/>
    <property type="match status" value="1"/>
</dbReference>